<name>A0AA37IHR9_9BURK</name>
<sequence>MTEFLGGDIEQQVFAARIIFPDGLREVPARGRQFALRTAELLKQQIGKTRIGHTHAHGVLQTLVVNEHLDDSSSGTRNPSRVWREISRLNGFARSDQEDLEKRRLRSCCYEPQCEDIALAYRGGKPRRGMKGPLSNRIRHIGLNANQQRMCHAFALFSVAGIVDA</sequence>
<dbReference type="Proteomes" id="UP001055111">
    <property type="component" value="Unassembled WGS sequence"/>
</dbReference>
<organism evidence="1 2">
    <name type="scientific">Caballeronia novacaledonica</name>
    <dbReference type="NCBI Taxonomy" id="1544861"/>
    <lineage>
        <taxon>Bacteria</taxon>
        <taxon>Pseudomonadati</taxon>
        <taxon>Pseudomonadota</taxon>
        <taxon>Betaproteobacteria</taxon>
        <taxon>Burkholderiales</taxon>
        <taxon>Burkholderiaceae</taxon>
        <taxon>Caballeronia</taxon>
    </lineage>
</organism>
<reference evidence="1" key="1">
    <citation type="submission" date="2022-09" db="EMBL/GenBank/DDBJ databases">
        <title>Isolation and characterization of 3-chlorobenzoate degrading bacteria from soils in Shizuoka.</title>
        <authorList>
            <person name="Ifat A."/>
            <person name="Ogawa N."/>
            <person name="Kimbara K."/>
            <person name="Moriuchi R."/>
            <person name="Dohra H."/>
            <person name="Shintani M."/>
        </authorList>
    </citation>
    <scope>NUCLEOTIDE SEQUENCE</scope>
    <source>
        <strain evidence="1">19CS4-2</strain>
    </source>
</reference>
<accession>A0AA37IHR9</accession>
<proteinExistence type="predicted"/>
<gene>
    <name evidence="1" type="ORF">CBA19CS42_30275</name>
</gene>
<dbReference type="AlphaFoldDB" id="A0AA37IHR9"/>
<evidence type="ECO:0000313" key="2">
    <source>
        <dbReference type="Proteomes" id="UP001055111"/>
    </source>
</evidence>
<comment type="caution">
    <text evidence="1">The sequence shown here is derived from an EMBL/GenBank/DDBJ whole genome shotgun (WGS) entry which is preliminary data.</text>
</comment>
<dbReference type="EMBL" id="BPUS01000018">
    <property type="protein sequence ID" value="GJH28893.1"/>
    <property type="molecule type" value="Genomic_DNA"/>
</dbReference>
<protein>
    <submittedName>
        <fullName evidence="1">Uncharacterized protein</fullName>
    </submittedName>
</protein>
<evidence type="ECO:0000313" key="1">
    <source>
        <dbReference type="EMBL" id="GJH28893.1"/>
    </source>
</evidence>